<dbReference type="EMBL" id="CP036279">
    <property type="protein sequence ID" value="QDU64258.1"/>
    <property type="molecule type" value="Genomic_DNA"/>
</dbReference>
<dbReference type="Gene3D" id="3.30.413.10">
    <property type="entry name" value="Sulfite Reductase Hemoprotein, domain 1"/>
    <property type="match status" value="1"/>
</dbReference>
<sequence>MSVEIERNPTRAVTIGNVTIGAGHPIAVQSMCATHTQDVEATTQQTNALFDAGADVVRIAVDSRKDAEALAEIRKRTAANLSVDLQENYRLAEHVAPHVDKIRYNPGHLYHHEREKPWQEKVRYIVGIAAENDCAIRIGVNCGSVDPDKLSLFPPDDSIAPMLSSALEHCELLDGLGFTRYCVSMKDSDPSKVIEVNRRFAEQRPDVPLHLGVTEAGMPPDGVIKTRIAFEQLIGRGIGDTIRVSLTVPNDRKHEEIKAGRGILADIAAGRVRSVVDFGLDTLNIISCPSCSRVENEAFVVLAQDVKELTRYAKDHAITIAVMGCRVNGPGETDDADLGLWCGPKYVNLKKGEQELGAYPYDEILGRLKEELDALIEAKTPGVAT</sequence>
<comment type="pathway">
    <text evidence="7">Isoprenoid biosynthesis; isopentenyl diphosphate biosynthesis via DXP pathway; isopentenyl diphosphate from 1-deoxy-D-xylulose 5-phosphate: step 5/6.</text>
</comment>
<keyword evidence="5 7" id="KW-0411">Iron-sulfur</keyword>
<dbReference type="AlphaFoldDB" id="A0A518BB96"/>
<dbReference type="HAMAP" id="MF_00159">
    <property type="entry name" value="IspG"/>
    <property type="match status" value="1"/>
</dbReference>
<evidence type="ECO:0000256" key="6">
    <source>
        <dbReference type="ARBA" id="ARBA00023229"/>
    </source>
</evidence>
<dbReference type="GO" id="GO:0019288">
    <property type="term" value="P:isopentenyl diphosphate biosynthetic process, methylerythritol 4-phosphate pathway"/>
    <property type="evidence" value="ECO:0007669"/>
    <property type="project" value="UniProtKB-UniRule"/>
</dbReference>
<keyword evidence="4 7" id="KW-0408">Iron</keyword>
<dbReference type="InterPro" id="IPR045854">
    <property type="entry name" value="NO2/SO3_Rdtase_4Fe4S_sf"/>
</dbReference>
<comment type="similarity">
    <text evidence="7">Belongs to the IspG family.</text>
</comment>
<accession>A0A518BB96</accession>
<evidence type="ECO:0000313" key="11">
    <source>
        <dbReference type="Proteomes" id="UP000317093"/>
    </source>
</evidence>
<keyword evidence="2 7" id="KW-0479">Metal-binding</keyword>
<dbReference type="InterPro" id="IPR011005">
    <property type="entry name" value="Dihydropteroate_synth-like_sf"/>
</dbReference>
<dbReference type="PANTHER" id="PTHR30454">
    <property type="entry name" value="4-HYDROXY-3-METHYLBUT-2-EN-1-YL DIPHOSPHATE SYNTHASE"/>
    <property type="match status" value="1"/>
</dbReference>
<dbReference type="RefSeq" id="WP_145262328.1">
    <property type="nucleotide sequence ID" value="NZ_CP036279.1"/>
</dbReference>
<dbReference type="GO" id="GO:0005506">
    <property type="term" value="F:iron ion binding"/>
    <property type="evidence" value="ECO:0007669"/>
    <property type="project" value="InterPro"/>
</dbReference>
<dbReference type="Gene3D" id="3.20.20.20">
    <property type="entry name" value="Dihydropteroate synthase-like"/>
    <property type="match status" value="1"/>
</dbReference>
<feature type="binding site" evidence="7">
    <location>
        <position position="332"/>
    </location>
    <ligand>
        <name>[4Fe-4S] cluster</name>
        <dbReference type="ChEBI" id="CHEBI:49883"/>
    </ligand>
</feature>
<reference evidence="10 11" key="1">
    <citation type="submission" date="2019-02" db="EMBL/GenBank/DDBJ databases">
        <title>Deep-cultivation of Planctomycetes and their phenomic and genomic characterization uncovers novel biology.</title>
        <authorList>
            <person name="Wiegand S."/>
            <person name="Jogler M."/>
            <person name="Boedeker C."/>
            <person name="Pinto D."/>
            <person name="Vollmers J."/>
            <person name="Rivas-Marin E."/>
            <person name="Kohn T."/>
            <person name="Peeters S.H."/>
            <person name="Heuer A."/>
            <person name="Rast P."/>
            <person name="Oberbeckmann S."/>
            <person name="Bunk B."/>
            <person name="Jeske O."/>
            <person name="Meyerdierks A."/>
            <person name="Storesund J.E."/>
            <person name="Kallscheuer N."/>
            <person name="Luecker S."/>
            <person name="Lage O.M."/>
            <person name="Pohl T."/>
            <person name="Merkel B.J."/>
            <person name="Hornburger P."/>
            <person name="Mueller R.-W."/>
            <person name="Bruemmer F."/>
            <person name="Labrenz M."/>
            <person name="Spormann A.M."/>
            <person name="Op den Camp H."/>
            <person name="Overmann J."/>
            <person name="Amann R."/>
            <person name="Jetten M.S.M."/>
            <person name="Mascher T."/>
            <person name="Medema M.H."/>
            <person name="Devos D.P."/>
            <person name="Kaster A.-K."/>
            <person name="Ovreas L."/>
            <person name="Rohde M."/>
            <person name="Galperin M.Y."/>
            <person name="Jogler C."/>
        </authorList>
    </citation>
    <scope>NUCLEOTIDE SEQUENCE [LARGE SCALE GENOMIC DNA]</scope>
    <source>
        <strain evidence="10 11">Pan216</strain>
    </source>
</reference>
<comment type="function">
    <text evidence="7">Converts 2C-methyl-D-erythritol 2,4-cyclodiphosphate (ME-2,4cPP) into 1-hydroxy-2-methyl-2-(E)-butenyl 4-diphosphate.</text>
</comment>
<evidence type="ECO:0000256" key="4">
    <source>
        <dbReference type="ARBA" id="ARBA00023004"/>
    </source>
</evidence>
<dbReference type="GO" id="GO:0141197">
    <property type="term" value="F:4-hydroxy-3-methylbut-2-enyl-diphosphate synthase activity (flavodoxin)"/>
    <property type="evidence" value="ECO:0007669"/>
    <property type="project" value="UniProtKB-EC"/>
</dbReference>
<dbReference type="InterPro" id="IPR004588">
    <property type="entry name" value="IspG_bac-typ"/>
</dbReference>
<feature type="domain" description="IspG TIM-barrel" evidence="8">
    <location>
        <begin position="10"/>
        <end position="260"/>
    </location>
</feature>
<evidence type="ECO:0000256" key="3">
    <source>
        <dbReference type="ARBA" id="ARBA00023002"/>
    </source>
</evidence>
<evidence type="ECO:0000256" key="1">
    <source>
        <dbReference type="ARBA" id="ARBA00022485"/>
    </source>
</evidence>
<protein>
    <recommendedName>
        <fullName evidence="7">4-hydroxy-3-methylbut-2-en-1-yl diphosphate synthase (flavodoxin)</fullName>
        <ecNumber evidence="7">1.17.7.3</ecNumber>
    </recommendedName>
    <alternativeName>
        <fullName evidence="7">1-hydroxy-2-methyl-2-(E)-butenyl 4-diphosphate synthase</fullName>
    </alternativeName>
</protein>
<feature type="domain" description="IspG C-terminal" evidence="9">
    <location>
        <begin position="284"/>
        <end position="373"/>
    </location>
</feature>
<dbReference type="Pfam" id="PF04551">
    <property type="entry name" value="GcpE"/>
    <property type="match status" value="1"/>
</dbReference>
<feature type="binding site" evidence="7">
    <location>
        <position position="288"/>
    </location>
    <ligand>
        <name>[4Fe-4S] cluster</name>
        <dbReference type="ChEBI" id="CHEBI:49883"/>
    </ligand>
</feature>
<dbReference type="InterPro" id="IPR058579">
    <property type="entry name" value="IspG_C"/>
</dbReference>
<dbReference type="KEGG" id="knv:Pan216_51470"/>
<organism evidence="10 11">
    <name type="scientific">Kolteria novifilia</name>
    <dbReference type="NCBI Taxonomy" id="2527975"/>
    <lineage>
        <taxon>Bacteria</taxon>
        <taxon>Pseudomonadati</taxon>
        <taxon>Planctomycetota</taxon>
        <taxon>Planctomycetia</taxon>
        <taxon>Kolteriales</taxon>
        <taxon>Kolteriaceae</taxon>
        <taxon>Kolteria</taxon>
    </lineage>
</organism>
<keyword evidence="3 7" id="KW-0560">Oxidoreductase</keyword>
<dbReference type="UniPathway" id="UPA00056">
    <property type="reaction ID" value="UER00096"/>
</dbReference>
<dbReference type="InterPro" id="IPR016425">
    <property type="entry name" value="IspG_bac"/>
</dbReference>
<proteinExistence type="inferred from homology"/>
<dbReference type="NCBIfam" id="TIGR00612">
    <property type="entry name" value="ispG_gcpE"/>
    <property type="match status" value="1"/>
</dbReference>
<dbReference type="InterPro" id="IPR058578">
    <property type="entry name" value="IspG_TIM"/>
</dbReference>
<dbReference type="Pfam" id="PF26540">
    <property type="entry name" value="GcpE_C"/>
    <property type="match status" value="1"/>
</dbReference>
<evidence type="ECO:0000259" key="9">
    <source>
        <dbReference type="Pfam" id="PF26540"/>
    </source>
</evidence>
<keyword evidence="6 7" id="KW-0414">Isoprene biosynthesis</keyword>
<feature type="binding site" evidence="7">
    <location>
        <position position="325"/>
    </location>
    <ligand>
        <name>[4Fe-4S] cluster</name>
        <dbReference type="ChEBI" id="CHEBI:49883"/>
    </ligand>
</feature>
<dbReference type="EC" id="1.17.7.3" evidence="7"/>
<evidence type="ECO:0000256" key="7">
    <source>
        <dbReference type="HAMAP-Rule" id="MF_00159"/>
    </source>
</evidence>
<dbReference type="PANTHER" id="PTHR30454:SF0">
    <property type="entry name" value="4-HYDROXY-3-METHYLBUT-2-EN-1-YL DIPHOSPHATE SYNTHASE (FERREDOXIN), CHLOROPLASTIC"/>
    <property type="match status" value="1"/>
</dbReference>
<evidence type="ECO:0000313" key="10">
    <source>
        <dbReference type="EMBL" id="QDU64258.1"/>
    </source>
</evidence>
<keyword evidence="1 7" id="KW-0004">4Fe-4S</keyword>
<gene>
    <name evidence="7 10" type="primary">ispG</name>
    <name evidence="10" type="ORF">Pan216_51470</name>
</gene>
<evidence type="ECO:0000259" key="8">
    <source>
        <dbReference type="Pfam" id="PF04551"/>
    </source>
</evidence>
<dbReference type="GO" id="GO:0046429">
    <property type="term" value="F:4-hydroxy-3-methylbut-2-en-1-yl diphosphate synthase activity (ferredoxin)"/>
    <property type="evidence" value="ECO:0007669"/>
    <property type="project" value="UniProtKB-UniRule"/>
</dbReference>
<evidence type="ECO:0000256" key="2">
    <source>
        <dbReference type="ARBA" id="ARBA00022723"/>
    </source>
</evidence>
<dbReference type="OrthoDB" id="9803214at2"/>
<dbReference type="GO" id="GO:0051539">
    <property type="term" value="F:4 iron, 4 sulfur cluster binding"/>
    <property type="evidence" value="ECO:0007669"/>
    <property type="project" value="UniProtKB-UniRule"/>
</dbReference>
<comment type="cofactor">
    <cofactor evidence="7">
        <name>[4Fe-4S] cluster</name>
        <dbReference type="ChEBI" id="CHEBI:49883"/>
    </cofactor>
    <text evidence="7">Binds 1 [4Fe-4S] cluster.</text>
</comment>
<feature type="binding site" evidence="7">
    <location>
        <position position="291"/>
    </location>
    <ligand>
        <name>[4Fe-4S] cluster</name>
        <dbReference type="ChEBI" id="CHEBI:49883"/>
    </ligand>
</feature>
<name>A0A518BB96_9BACT</name>
<comment type="catalytic activity">
    <reaction evidence="7">
        <text>(2E)-4-hydroxy-3-methylbut-2-enyl diphosphate + oxidized [flavodoxin] + H2O + 2 H(+) = 2-C-methyl-D-erythritol 2,4-cyclic diphosphate + reduced [flavodoxin]</text>
        <dbReference type="Rhea" id="RHEA:43604"/>
        <dbReference type="Rhea" id="RHEA-COMP:10622"/>
        <dbReference type="Rhea" id="RHEA-COMP:10623"/>
        <dbReference type="ChEBI" id="CHEBI:15377"/>
        <dbReference type="ChEBI" id="CHEBI:15378"/>
        <dbReference type="ChEBI" id="CHEBI:57618"/>
        <dbReference type="ChEBI" id="CHEBI:58210"/>
        <dbReference type="ChEBI" id="CHEBI:58483"/>
        <dbReference type="ChEBI" id="CHEBI:128753"/>
        <dbReference type="EC" id="1.17.7.3"/>
    </reaction>
</comment>
<dbReference type="Proteomes" id="UP000317093">
    <property type="component" value="Chromosome"/>
</dbReference>
<evidence type="ECO:0000256" key="5">
    <source>
        <dbReference type="ARBA" id="ARBA00023014"/>
    </source>
</evidence>
<dbReference type="GO" id="GO:0016114">
    <property type="term" value="P:terpenoid biosynthetic process"/>
    <property type="evidence" value="ECO:0007669"/>
    <property type="project" value="InterPro"/>
</dbReference>
<dbReference type="PIRSF" id="PIRSF004640">
    <property type="entry name" value="IspG"/>
    <property type="match status" value="1"/>
</dbReference>
<keyword evidence="11" id="KW-1185">Reference proteome</keyword>